<evidence type="ECO:0000313" key="2">
    <source>
        <dbReference type="Proteomes" id="UP001162992"/>
    </source>
</evidence>
<protein>
    <submittedName>
        <fullName evidence="1">Uncharacterized protein</fullName>
    </submittedName>
</protein>
<gene>
    <name evidence="1" type="ORF">O6H91_03G080600</name>
</gene>
<comment type="caution">
    <text evidence="1">The sequence shown here is derived from an EMBL/GenBank/DDBJ whole genome shotgun (WGS) entry which is preliminary data.</text>
</comment>
<proteinExistence type="predicted"/>
<keyword evidence="2" id="KW-1185">Reference proteome</keyword>
<name>A0ACC2E888_DIPCM</name>
<organism evidence="1 2">
    <name type="scientific">Diphasiastrum complanatum</name>
    <name type="common">Issler's clubmoss</name>
    <name type="synonym">Lycopodium complanatum</name>
    <dbReference type="NCBI Taxonomy" id="34168"/>
    <lineage>
        <taxon>Eukaryota</taxon>
        <taxon>Viridiplantae</taxon>
        <taxon>Streptophyta</taxon>
        <taxon>Embryophyta</taxon>
        <taxon>Tracheophyta</taxon>
        <taxon>Lycopodiopsida</taxon>
        <taxon>Lycopodiales</taxon>
        <taxon>Lycopodiaceae</taxon>
        <taxon>Lycopodioideae</taxon>
        <taxon>Diphasiastrum</taxon>
    </lineage>
</organism>
<sequence>MLVKYALIIISLLVIESTAAALVDGNFEVNTATGRIQDGYGRERLFHGLNVVVKGPPWHPGLEVFDHQFSFCDRDVELIKSWGMNVVRLAVMWPGVEPREGWINATYLQTMRSIVRKLNSAGIYTLIEFHQDLFTSQFCGDGLPSWILRHTHNISSLSKPVQKSSSHSLSQRRELSLQLDVKTARNLRLQAELRKHESSWVDYVASFPEPLGLRWFTDPDEATQSQLDANCNRFEWFWYYISFAVSKSFQDLYENQWGWADHFADYWKVVAKAFRNEAGVLGYELMNEPWAGNFYRNPLLLLPGVADKINLAPFYEKLQAAVRSQDNKRIVFFESLTFDNVRSGFSTVPGGDKYKNKTVLSYHYYRPPNFSPRQIIGQSLKEGQKLGCGTMLTEFFVNTRASNDEFLDNNSKMFLGDPRMNLCHEQMARSSDEGNASSVVEERGNLQEICQSMEIIKRKMVSRMIGNKESVEDVLAAADEHVQSWIGWEYKPFVSKTGSDIQDSVFNVTGEVNLEVAKKLARTYPQAVFGRITSFSFDPSTADFSLIYHVEGRRSADRAVAGAADASANSMPSTQIFVHRAFHYASGIDIRVSHSCLHVKEFQNMILIDHSDPCHGKLVEIRISRKGTGNPI</sequence>
<reference evidence="2" key="1">
    <citation type="journal article" date="2024" name="Proc. Natl. Acad. Sci. U.S.A.">
        <title>Extraordinary preservation of gene collinearity over three hundred million years revealed in homosporous lycophytes.</title>
        <authorList>
            <person name="Li C."/>
            <person name="Wickell D."/>
            <person name="Kuo L.Y."/>
            <person name="Chen X."/>
            <person name="Nie B."/>
            <person name="Liao X."/>
            <person name="Peng D."/>
            <person name="Ji J."/>
            <person name="Jenkins J."/>
            <person name="Williams M."/>
            <person name="Shu S."/>
            <person name="Plott C."/>
            <person name="Barry K."/>
            <person name="Rajasekar S."/>
            <person name="Grimwood J."/>
            <person name="Han X."/>
            <person name="Sun S."/>
            <person name="Hou Z."/>
            <person name="He W."/>
            <person name="Dai G."/>
            <person name="Sun C."/>
            <person name="Schmutz J."/>
            <person name="Leebens-Mack J.H."/>
            <person name="Li F.W."/>
            <person name="Wang L."/>
        </authorList>
    </citation>
    <scope>NUCLEOTIDE SEQUENCE [LARGE SCALE GENOMIC DNA]</scope>
    <source>
        <strain evidence="2">cv. PW_Plant_1</strain>
    </source>
</reference>
<evidence type="ECO:0000313" key="1">
    <source>
        <dbReference type="EMBL" id="KAJ7562691.1"/>
    </source>
</evidence>
<dbReference type="EMBL" id="CM055094">
    <property type="protein sequence ID" value="KAJ7562691.1"/>
    <property type="molecule type" value="Genomic_DNA"/>
</dbReference>
<dbReference type="Proteomes" id="UP001162992">
    <property type="component" value="Chromosome 3"/>
</dbReference>
<accession>A0ACC2E888</accession>